<dbReference type="GeneID" id="13165547"/>
<name>I3UML1_9CAUD</name>
<dbReference type="EMBL" id="HQ317390">
    <property type="protein sequence ID" value="AFK66726.1"/>
    <property type="molecule type" value="Genomic_DNA"/>
</dbReference>
<dbReference type="Proteomes" id="UP000005266">
    <property type="component" value="Segment"/>
</dbReference>
<sequence length="65" mass="7330">MSDLMSLPNTPRKQKSSNKLILALLKKNNVVTPAIEKENGILLGRLLLVSVKEALRFIEAYKEHN</sequence>
<reference evidence="1 2" key="1">
    <citation type="journal article" date="2013" name="Extremophiles">
        <title>Genomic analysis of cold-active Colwelliaphage 9A and psychrophilic phage-host interactions.</title>
        <authorList>
            <person name="Colangelo-Lillis J.R."/>
            <person name="Deming J.W."/>
        </authorList>
    </citation>
    <scope>NUCLEOTIDE SEQUENCE [LARGE SCALE GENOMIC DNA]</scope>
    <source>
        <strain evidence="1">9A</strain>
    </source>
</reference>
<evidence type="ECO:0000313" key="1">
    <source>
        <dbReference type="EMBL" id="AFK66726.1"/>
    </source>
</evidence>
<accession>I3UML1</accession>
<gene>
    <name evidence="1" type="ORF">COPG_00130</name>
</gene>
<keyword evidence="2" id="KW-1185">Reference proteome</keyword>
<evidence type="ECO:0000313" key="2">
    <source>
        <dbReference type="Proteomes" id="UP000005266"/>
    </source>
</evidence>
<dbReference type="KEGG" id="vg:13165547"/>
<dbReference type="RefSeq" id="YP_006489316.1">
    <property type="nucleotide sequence ID" value="NC_018088.1"/>
</dbReference>
<organism evidence="1 2">
    <name type="scientific">Colwellia phage 9A</name>
    <dbReference type="NCBI Taxonomy" id="765765"/>
    <lineage>
        <taxon>Viruses</taxon>
        <taxon>Duplodnaviria</taxon>
        <taxon>Heunggongvirae</taxon>
        <taxon>Uroviricota</taxon>
        <taxon>Caudoviricetes</taxon>
        <taxon>Franklinbayvirus</taxon>
        <taxon>Franklinbayvirus fv9A</taxon>
    </lineage>
</organism>
<proteinExistence type="predicted"/>
<protein>
    <submittedName>
        <fullName evidence="1">Uncharacterized protein</fullName>
    </submittedName>
</protein>